<dbReference type="Proteomes" id="UP000235387">
    <property type="component" value="Unassembled WGS sequence"/>
</dbReference>
<dbReference type="CDD" id="cd10918">
    <property type="entry name" value="CE4_NodB_like_5s_6s"/>
    <property type="match status" value="1"/>
</dbReference>
<reference evidence="5" key="1">
    <citation type="submission" date="2016-07" db="EMBL/GenBank/DDBJ databases">
        <title>Nontailed viruses are major unrecognized killers of bacteria in the ocean.</title>
        <authorList>
            <person name="Kauffman K."/>
            <person name="Hussain F."/>
            <person name="Yang J."/>
            <person name="Arevalo P."/>
            <person name="Brown J."/>
            <person name="Cutler M."/>
            <person name="Kelly L."/>
            <person name="Polz M.F."/>
        </authorList>
    </citation>
    <scope>NUCLEOTIDE SEQUENCE [LARGE SCALE GENOMIC DNA]</scope>
    <source>
        <strain evidence="5">10N.261.45.A10</strain>
    </source>
</reference>
<sequence>MQRLREAIYSLLVITGIARILSYWHRDKLVILCFHSMSVKDEHQFWPGVFISKNKLTEVLEYLNRSHFNVVSLDDAERHLRGDIRLKYPVVITVDDGWRSSITELLPVFQAYQFPATVYVTTYYCDHQIPVVNVVLQYWLWQKPTDAFDVIFRQQQYHFSGDTPTKVSAVERVMKAFNDGEKNAFLHAIAQALDVSDDAISSKQFHNANYTELKSALASPLADVQLHTHTHQLPIDCESIHREIQTNRDVLAMQLSSQKARAHFCYPSGIWSPEHIPELHALGIRTATTLDEGLNERSEHPLKLKRNLVMDSRSLNQFIVTVSGVVDTLRWAMGKTRS</sequence>
<gene>
    <name evidence="4" type="ORF">BCT23_22705</name>
</gene>
<name>A0A2N7L6L0_9GAMM</name>
<dbReference type="PANTHER" id="PTHR34216:SF7">
    <property type="entry name" value="POLY-BETA-1,6-N-ACETYL-D-GLUCOSAMINE N-DEACETYLASE"/>
    <property type="match status" value="1"/>
</dbReference>
<evidence type="ECO:0000313" key="5">
    <source>
        <dbReference type="Proteomes" id="UP000235387"/>
    </source>
</evidence>
<evidence type="ECO:0000259" key="3">
    <source>
        <dbReference type="Pfam" id="PF01522"/>
    </source>
</evidence>
<proteinExistence type="predicted"/>
<dbReference type="InterPro" id="IPR011330">
    <property type="entry name" value="Glyco_hydro/deAcase_b/a-brl"/>
</dbReference>
<dbReference type="GO" id="GO:0005975">
    <property type="term" value="P:carbohydrate metabolic process"/>
    <property type="evidence" value="ECO:0007669"/>
    <property type="project" value="InterPro"/>
</dbReference>
<dbReference type="PANTHER" id="PTHR34216">
    <property type="match status" value="1"/>
</dbReference>
<keyword evidence="1" id="KW-0732">Signal</keyword>
<evidence type="ECO:0000256" key="2">
    <source>
        <dbReference type="SAM" id="Phobius"/>
    </source>
</evidence>
<accession>A0A2N7L6L0</accession>
<dbReference type="EMBL" id="MDAL01000040">
    <property type="protein sequence ID" value="PMN89558.1"/>
    <property type="molecule type" value="Genomic_DNA"/>
</dbReference>
<protein>
    <submittedName>
        <fullName evidence="4">Polysaccharide deacetylase</fullName>
    </submittedName>
</protein>
<dbReference type="SUPFAM" id="SSF88713">
    <property type="entry name" value="Glycoside hydrolase/deacetylase"/>
    <property type="match status" value="1"/>
</dbReference>
<feature type="domain" description="NodB homology" evidence="3">
    <location>
        <begin position="89"/>
        <end position="127"/>
    </location>
</feature>
<feature type="transmembrane region" description="Helical" evidence="2">
    <location>
        <begin position="7"/>
        <end position="25"/>
    </location>
</feature>
<dbReference type="Gene3D" id="3.20.20.370">
    <property type="entry name" value="Glycoside hydrolase/deacetylase"/>
    <property type="match status" value="1"/>
</dbReference>
<dbReference type="Pfam" id="PF01522">
    <property type="entry name" value="Polysacc_deac_1"/>
    <property type="match status" value="1"/>
</dbReference>
<dbReference type="GO" id="GO:0016810">
    <property type="term" value="F:hydrolase activity, acting on carbon-nitrogen (but not peptide) bonds"/>
    <property type="evidence" value="ECO:0007669"/>
    <property type="project" value="InterPro"/>
</dbReference>
<organism evidence="4 5">
    <name type="scientific">Enterovibrio norvegicus</name>
    <dbReference type="NCBI Taxonomy" id="188144"/>
    <lineage>
        <taxon>Bacteria</taxon>
        <taxon>Pseudomonadati</taxon>
        <taxon>Pseudomonadota</taxon>
        <taxon>Gammaproteobacteria</taxon>
        <taxon>Vibrionales</taxon>
        <taxon>Vibrionaceae</taxon>
        <taxon>Enterovibrio</taxon>
    </lineage>
</organism>
<comment type="caution">
    <text evidence="4">The sequence shown here is derived from an EMBL/GenBank/DDBJ whole genome shotgun (WGS) entry which is preliminary data.</text>
</comment>
<keyword evidence="2" id="KW-0812">Transmembrane</keyword>
<keyword evidence="2" id="KW-1133">Transmembrane helix</keyword>
<evidence type="ECO:0000313" key="4">
    <source>
        <dbReference type="EMBL" id="PMN89558.1"/>
    </source>
</evidence>
<keyword evidence="2" id="KW-0472">Membrane</keyword>
<evidence type="ECO:0000256" key="1">
    <source>
        <dbReference type="ARBA" id="ARBA00022729"/>
    </source>
</evidence>
<dbReference type="InterPro" id="IPR051398">
    <property type="entry name" value="Polysacch_Deacetylase"/>
</dbReference>
<dbReference type="AlphaFoldDB" id="A0A2N7L6L0"/>
<dbReference type="InterPro" id="IPR002509">
    <property type="entry name" value="NODB_dom"/>
</dbReference>
<dbReference type="RefSeq" id="WP_102391754.1">
    <property type="nucleotide sequence ID" value="NZ_MDAL01000040.1"/>
</dbReference>